<feature type="transmembrane region" description="Helical" evidence="1">
    <location>
        <begin position="355"/>
        <end position="378"/>
    </location>
</feature>
<feature type="transmembrane region" description="Helical" evidence="1">
    <location>
        <begin position="462"/>
        <end position="487"/>
    </location>
</feature>
<accession>A0A967F0L7</accession>
<dbReference type="PANTHER" id="PTHR35342">
    <property type="entry name" value="TRICARBOXYLIC TRANSPORT PROTEIN"/>
    <property type="match status" value="1"/>
</dbReference>
<keyword evidence="1" id="KW-0472">Membrane</keyword>
<feature type="transmembrane region" description="Helical" evidence="1">
    <location>
        <begin position="414"/>
        <end position="441"/>
    </location>
</feature>
<evidence type="ECO:0000256" key="1">
    <source>
        <dbReference type="SAM" id="Phobius"/>
    </source>
</evidence>
<feature type="transmembrane region" description="Helical" evidence="1">
    <location>
        <begin position="167"/>
        <end position="183"/>
    </location>
</feature>
<keyword evidence="1" id="KW-0812">Transmembrane</keyword>
<dbReference type="Proteomes" id="UP000761264">
    <property type="component" value="Unassembled WGS sequence"/>
</dbReference>
<dbReference type="InterPro" id="IPR002823">
    <property type="entry name" value="DUF112_TM"/>
</dbReference>
<organism evidence="3 4">
    <name type="scientific">Pelagibius litoralis</name>
    <dbReference type="NCBI Taxonomy" id="374515"/>
    <lineage>
        <taxon>Bacteria</taxon>
        <taxon>Pseudomonadati</taxon>
        <taxon>Pseudomonadota</taxon>
        <taxon>Alphaproteobacteria</taxon>
        <taxon>Rhodospirillales</taxon>
        <taxon>Rhodovibrionaceae</taxon>
        <taxon>Pelagibius</taxon>
    </lineage>
</organism>
<evidence type="ECO:0000259" key="2">
    <source>
        <dbReference type="Pfam" id="PF01970"/>
    </source>
</evidence>
<name>A0A967F0L7_9PROT</name>
<evidence type="ECO:0000313" key="4">
    <source>
        <dbReference type="Proteomes" id="UP000761264"/>
    </source>
</evidence>
<feature type="transmembrane region" description="Helical" evidence="1">
    <location>
        <begin position="20"/>
        <end position="49"/>
    </location>
</feature>
<feature type="transmembrane region" description="Helical" evidence="1">
    <location>
        <begin position="138"/>
        <end position="161"/>
    </location>
</feature>
<dbReference type="Pfam" id="PF01970">
    <property type="entry name" value="TctA"/>
    <property type="match status" value="1"/>
</dbReference>
<feature type="domain" description="DUF112" evidence="2">
    <location>
        <begin position="20"/>
        <end position="439"/>
    </location>
</feature>
<feature type="transmembrane region" description="Helical" evidence="1">
    <location>
        <begin position="390"/>
        <end position="408"/>
    </location>
</feature>
<comment type="caution">
    <text evidence="3">The sequence shown here is derived from an EMBL/GenBank/DDBJ whole genome shotgun (WGS) entry which is preliminary data.</text>
</comment>
<dbReference type="EMBL" id="JAAQPH010000016">
    <property type="protein sequence ID" value="NIA70823.1"/>
    <property type="molecule type" value="Genomic_DNA"/>
</dbReference>
<reference evidence="3" key="1">
    <citation type="submission" date="2020-03" db="EMBL/GenBank/DDBJ databases">
        <title>Genome of Pelagibius litoralis DSM 21314T.</title>
        <authorList>
            <person name="Wang G."/>
        </authorList>
    </citation>
    <scope>NUCLEOTIDE SEQUENCE</scope>
    <source>
        <strain evidence="3">DSM 21314</strain>
    </source>
</reference>
<protein>
    <recommendedName>
        <fullName evidence="2">DUF112 domain-containing protein</fullName>
    </recommendedName>
</protein>
<feature type="transmembrane region" description="Helical" evidence="1">
    <location>
        <begin position="109"/>
        <end position="131"/>
    </location>
</feature>
<feature type="transmembrane region" description="Helical" evidence="1">
    <location>
        <begin position="259"/>
        <end position="281"/>
    </location>
</feature>
<keyword evidence="4" id="KW-1185">Reference proteome</keyword>
<evidence type="ECO:0000313" key="3">
    <source>
        <dbReference type="EMBL" id="NIA70823.1"/>
    </source>
</evidence>
<gene>
    <name evidence="3" type="ORF">HBA54_19670</name>
</gene>
<feature type="transmembrane region" description="Helical" evidence="1">
    <location>
        <begin position="195"/>
        <end position="216"/>
    </location>
</feature>
<proteinExistence type="predicted"/>
<dbReference type="PANTHER" id="PTHR35342:SF5">
    <property type="entry name" value="TRICARBOXYLIC TRANSPORT PROTEIN"/>
    <property type="match status" value="1"/>
</dbReference>
<dbReference type="RefSeq" id="WP_167227829.1">
    <property type="nucleotide sequence ID" value="NZ_JAAQPH010000016.1"/>
</dbReference>
<sequence>MSLIDSLSLALGQIASWDVLIAILIGTAYGTLVGALPGMGTVVALVVALPFTYSMGTPAAIALLLCIYCSSVYGGSITAILINTPGTPQSAATVLDGYPMAKAGKADLALGWATFASAFGGVFSLLVLIVAAPQLARLSVYFGPVETFALILFALTCIAWVSSGSTVKGLLAGAIGLFLASVGPDTMTGLSRFGFGVDALAGGLSLISVLIGLFALSEAFIRAAYYREGKPPDIAGVGFRLPPWGDIRLRWRILLQSSAIGTAIGVLPGTGATAATFVSYAEARRTSPRRENFGKGEPDGVIAAEASNNAVTGGALVPTLALGIPGDGGTVVLLGALLIQGLVPGVQLFQNNPEIMIGAFIVILIANVLMVGFGALGAQGFRRIMGVPEPLLMGSVVLMSVVGAFAVRGNPIDVVVAVVAGIFGVIMRLAGVPVAPIVIGMALGKTLEQSLRQGLMLNEGSFLAFFGQPIAVVIFLITLFFIAAPVYTALRKRHQG</sequence>
<keyword evidence="1" id="KW-1133">Transmembrane helix</keyword>
<dbReference type="AlphaFoldDB" id="A0A967F0L7"/>
<feature type="transmembrane region" description="Helical" evidence="1">
    <location>
        <begin position="61"/>
        <end position="82"/>
    </location>
</feature>